<dbReference type="Proteomes" id="UP000198407">
    <property type="component" value="Unassembled WGS sequence"/>
</dbReference>
<evidence type="ECO:0000313" key="2">
    <source>
        <dbReference type="Proteomes" id="UP000198407"/>
    </source>
</evidence>
<protein>
    <submittedName>
        <fullName evidence="1">Uncharacterized protein</fullName>
    </submittedName>
</protein>
<dbReference type="OrthoDB" id="6979675at2"/>
<sequence length="250" mass="28857">MADSHVIPNFIRKRLTGEVSESGQKKFQFRWVGRKDLPKQDLPKPNLMCIECDSLLGSNIERHVPSLLMPSNVDEMSSWRTLPITPVEIHGVFETEFYLGRYDYDEPKSRVLEKFVISVAWRALHALKLDGEKYASEFLSSPHGSSINKQVCEHLFHGVDSDFVHTPFLYYWPPKSASLVSTKNDEMPFAWASLHDDGEFLGVAVIFAYWVVVWPLFDLESENYFSKIDLLNKTCFFDWVSEIMHLLSDS</sequence>
<evidence type="ECO:0000313" key="1">
    <source>
        <dbReference type="EMBL" id="SNS88511.1"/>
    </source>
</evidence>
<proteinExistence type="predicted"/>
<name>A0A239I4U2_9PSED</name>
<organism evidence="1 2">
    <name type="scientific">Pseudomonas japonica</name>
    <dbReference type="NCBI Taxonomy" id="256466"/>
    <lineage>
        <taxon>Bacteria</taxon>
        <taxon>Pseudomonadati</taxon>
        <taxon>Pseudomonadota</taxon>
        <taxon>Gammaproteobacteria</taxon>
        <taxon>Pseudomonadales</taxon>
        <taxon>Pseudomonadaceae</taxon>
        <taxon>Pseudomonas</taxon>
    </lineage>
</organism>
<dbReference type="AlphaFoldDB" id="A0A239I4U2"/>
<reference evidence="2" key="1">
    <citation type="submission" date="2017-06" db="EMBL/GenBank/DDBJ databases">
        <authorList>
            <person name="Varghese N."/>
            <person name="Submissions S."/>
        </authorList>
    </citation>
    <scope>NUCLEOTIDE SEQUENCE [LARGE SCALE GENOMIC DNA]</scope>
    <source>
        <strain evidence="2">DSM 22348</strain>
    </source>
</reference>
<dbReference type="EMBL" id="FZOL01000017">
    <property type="protein sequence ID" value="SNS88511.1"/>
    <property type="molecule type" value="Genomic_DNA"/>
</dbReference>
<keyword evidence="2" id="KW-1185">Reference proteome</keyword>
<dbReference type="RefSeq" id="WP_141137318.1">
    <property type="nucleotide sequence ID" value="NZ_FZOL01000017.1"/>
</dbReference>
<gene>
    <name evidence="1" type="ORF">SAMN05444352_117116</name>
</gene>
<accession>A0A239I4U2</accession>